<evidence type="ECO:0000313" key="3">
    <source>
        <dbReference type="EMBL" id="GGF29103.1"/>
    </source>
</evidence>
<reference evidence="4" key="1">
    <citation type="journal article" date="2019" name="Int. J. Syst. Evol. Microbiol.">
        <title>The Global Catalogue of Microorganisms (GCM) 10K type strain sequencing project: providing services to taxonomists for standard genome sequencing and annotation.</title>
        <authorList>
            <consortium name="The Broad Institute Genomics Platform"/>
            <consortium name="The Broad Institute Genome Sequencing Center for Infectious Disease"/>
            <person name="Wu L."/>
            <person name="Ma J."/>
        </authorList>
    </citation>
    <scope>NUCLEOTIDE SEQUENCE [LARGE SCALE GENOMIC DNA]</scope>
    <source>
        <strain evidence="4">CGMCC 1.15407</strain>
    </source>
</reference>
<evidence type="ECO:0000256" key="1">
    <source>
        <dbReference type="SAM" id="Phobius"/>
    </source>
</evidence>
<feature type="transmembrane region" description="Helical" evidence="1">
    <location>
        <begin position="6"/>
        <end position="22"/>
    </location>
</feature>
<dbReference type="CDD" id="cd07341">
    <property type="entry name" value="M56_BlaR1_MecR1_like"/>
    <property type="match status" value="1"/>
</dbReference>
<dbReference type="PANTHER" id="PTHR34978:SF3">
    <property type="entry name" value="SLR0241 PROTEIN"/>
    <property type="match status" value="1"/>
</dbReference>
<dbReference type="Proteomes" id="UP000647339">
    <property type="component" value="Unassembled WGS sequence"/>
</dbReference>
<dbReference type="InterPro" id="IPR008756">
    <property type="entry name" value="Peptidase_M56"/>
</dbReference>
<keyword evidence="1" id="KW-0812">Transmembrane</keyword>
<feature type="transmembrane region" description="Helical" evidence="1">
    <location>
        <begin position="274"/>
        <end position="294"/>
    </location>
</feature>
<gene>
    <name evidence="3" type="ORF">GCM10011339_16680</name>
</gene>
<dbReference type="EMBL" id="BMIU01000007">
    <property type="protein sequence ID" value="GGF29103.1"/>
    <property type="molecule type" value="Genomic_DNA"/>
</dbReference>
<feature type="transmembrane region" description="Helical" evidence="1">
    <location>
        <begin position="34"/>
        <end position="53"/>
    </location>
</feature>
<dbReference type="Pfam" id="PF05569">
    <property type="entry name" value="Peptidase_M56"/>
    <property type="match status" value="1"/>
</dbReference>
<dbReference type="RefSeq" id="WP_137403226.1">
    <property type="nucleotide sequence ID" value="NZ_BMIU01000007.1"/>
</dbReference>
<organism evidence="3 4">
    <name type="scientific">Echinicola rosea</name>
    <dbReference type="NCBI Taxonomy" id="1807691"/>
    <lineage>
        <taxon>Bacteria</taxon>
        <taxon>Pseudomonadati</taxon>
        <taxon>Bacteroidota</taxon>
        <taxon>Cytophagia</taxon>
        <taxon>Cytophagales</taxon>
        <taxon>Cyclobacteriaceae</taxon>
        <taxon>Echinicola</taxon>
    </lineage>
</organism>
<name>A0ABQ1UX50_9BACT</name>
<feature type="transmembrane region" description="Helical" evidence="1">
    <location>
        <begin position="100"/>
        <end position="124"/>
    </location>
</feature>
<feature type="domain" description="Peptidase M56" evidence="2">
    <location>
        <begin position="136"/>
        <end position="226"/>
    </location>
</feature>
<sequence>MIVYLIKSSVSLLIFYAVYRIFLSKERIYKLNRCYLICSLIISFMAPLFHSPFVSTPELKQIPVLVEPNSNAPIQVKIPYQRPITPEQSPSAPIISAEQLFMFIYGCCLVIFLSRFAIGIWSFCKRIKSRQTFHQEGVKIVMDTDKDTPFTFFNYVFVNADEFKNKQLDERIFHHEITHAKQWHSLDIVFIELLSAVFWFNPILHFYKKAIQLNHEYLADESVNRQFGDINSYQLLLLSYTDQQHPYRFASYSKYSLTKNRLKMMYKTKNKTSILLKALIAIPLSLGLTVLFSMKPQESKPTFQPNLIIQKDGGQADYLREYKMHYQRFENLMDKNGKVDNREIDIDRMRQLWDLMSNRQKEKAPKMSGIPAPPIMDKKHPTNFQLKEWRTNPEYMVWVDRQRISKSELNEYKKEDIAMWYYRRNYMKTSGEKYDYEIEVHLMTNNEFYWVYFLNKTGYDEVSVYKKALQIYHEHQKHPKKYDGQLGGKRSELQQIYGNIPQWKKEKYHVKPPSIALTDQ</sequence>
<evidence type="ECO:0000313" key="4">
    <source>
        <dbReference type="Proteomes" id="UP000647339"/>
    </source>
</evidence>
<keyword evidence="1" id="KW-0472">Membrane</keyword>
<keyword evidence="4" id="KW-1185">Reference proteome</keyword>
<keyword evidence="1" id="KW-1133">Transmembrane helix</keyword>
<dbReference type="PANTHER" id="PTHR34978">
    <property type="entry name" value="POSSIBLE SENSOR-TRANSDUCER PROTEIN BLAR"/>
    <property type="match status" value="1"/>
</dbReference>
<proteinExistence type="predicted"/>
<evidence type="ECO:0000259" key="2">
    <source>
        <dbReference type="Pfam" id="PF05569"/>
    </source>
</evidence>
<dbReference type="InterPro" id="IPR052173">
    <property type="entry name" value="Beta-lactam_resp_regulator"/>
</dbReference>
<comment type="caution">
    <text evidence="3">The sequence shown here is derived from an EMBL/GenBank/DDBJ whole genome shotgun (WGS) entry which is preliminary data.</text>
</comment>
<protein>
    <recommendedName>
        <fullName evidence="2">Peptidase M56 domain-containing protein</fullName>
    </recommendedName>
</protein>
<accession>A0ABQ1UX50</accession>